<organism evidence="3 4">
    <name type="scientific">Trichocladium antarcticum</name>
    <dbReference type="NCBI Taxonomy" id="1450529"/>
    <lineage>
        <taxon>Eukaryota</taxon>
        <taxon>Fungi</taxon>
        <taxon>Dikarya</taxon>
        <taxon>Ascomycota</taxon>
        <taxon>Pezizomycotina</taxon>
        <taxon>Sordariomycetes</taxon>
        <taxon>Sordariomycetidae</taxon>
        <taxon>Sordariales</taxon>
        <taxon>Chaetomiaceae</taxon>
        <taxon>Trichocladium</taxon>
    </lineage>
</organism>
<reference evidence="3" key="2">
    <citation type="submission" date="2023-05" db="EMBL/GenBank/DDBJ databases">
        <authorList>
            <consortium name="Lawrence Berkeley National Laboratory"/>
            <person name="Steindorff A."/>
            <person name="Hensen N."/>
            <person name="Bonometti L."/>
            <person name="Westerberg I."/>
            <person name="Brannstrom I.O."/>
            <person name="Guillou S."/>
            <person name="Cros-Aarteil S."/>
            <person name="Calhoun S."/>
            <person name="Haridas S."/>
            <person name="Kuo A."/>
            <person name="Mondo S."/>
            <person name="Pangilinan J."/>
            <person name="Riley R."/>
            <person name="Labutti K."/>
            <person name="Andreopoulos B."/>
            <person name="Lipzen A."/>
            <person name="Chen C."/>
            <person name="Yanf M."/>
            <person name="Daum C."/>
            <person name="Ng V."/>
            <person name="Clum A."/>
            <person name="Ohm R."/>
            <person name="Martin F."/>
            <person name="Silar P."/>
            <person name="Natvig D."/>
            <person name="Lalanne C."/>
            <person name="Gautier V."/>
            <person name="Ament-Velasquez S.L."/>
            <person name="Kruys A."/>
            <person name="Hutchinson M.I."/>
            <person name="Powell A.J."/>
            <person name="Barry K."/>
            <person name="Miller A.N."/>
            <person name="Grigoriev I.V."/>
            <person name="Debuchy R."/>
            <person name="Gladieux P."/>
            <person name="Thoren M.H."/>
            <person name="Johannesson H."/>
        </authorList>
    </citation>
    <scope>NUCLEOTIDE SEQUENCE</scope>
    <source>
        <strain evidence="3">CBS 123565</strain>
    </source>
</reference>
<dbReference type="Proteomes" id="UP001304895">
    <property type="component" value="Unassembled WGS sequence"/>
</dbReference>
<evidence type="ECO:0000313" key="3">
    <source>
        <dbReference type="EMBL" id="KAK4129953.1"/>
    </source>
</evidence>
<dbReference type="CDD" id="cd20273">
    <property type="entry name" value="Complex1_LYR_unchar"/>
    <property type="match status" value="1"/>
</dbReference>
<proteinExistence type="predicted"/>
<protein>
    <recommendedName>
        <fullName evidence="2">LYR motif-containing protein Cup1-like N-terminal domain-containing protein</fullName>
    </recommendedName>
</protein>
<dbReference type="AlphaFoldDB" id="A0AAN6Z9U6"/>
<dbReference type="Pfam" id="PF20263">
    <property type="entry name" value="LYRM2-like"/>
    <property type="match status" value="1"/>
</dbReference>
<feature type="compositionally biased region" description="Basic residues" evidence="1">
    <location>
        <begin position="356"/>
        <end position="365"/>
    </location>
</feature>
<evidence type="ECO:0000259" key="2">
    <source>
        <dbReference type="Pfam" id="PF20263"/>
    </source>
</evidence>
<dbReference type="InterPro" id="IPR046896">
    <property type="entry name" value="Cup1-like_N"/>
</dbReference>
<feature type="region of interest" description="Disordered" evidence="1">
    <location>
        <begin position="220"/>
        <end position="248"/>
    </location>
</feature>
<feature type="domain" description="LYR motif-containing protein Cup1-like N-terminal" evidence="2">
    <location>
        <begin position="16"/>
        <end position="100"/>
    </location>
</feature>
<feature type="region of interest" description="Disordered" evidence="1">
    <location>
        <begin position="348"/>
        <end position="381"/>
    </location>
</feature>
<sequence length="381" mass="43687">MSRPLRIPEPRTTLHLYRHLLREASYLPRVARPFVDRQIQERFRKHQKDEAVGEQHRQRMKQAHHELRLLRASNAGDMNRMRRVLLRSFGRVGRRRRELMAEVLQREIPSNTEELQKYMAEASAIASQDRHIDWLDTWDLEKLSALARSQAQQDLLNSPKPPMTSAQTDPTRFVPAENSWGNPFHPRVARTKEKKAWKSVADKCMPPMPKEEWQRIGSIVDGSDRDPKQLPPPRRPVAQSASVGSPEAKAWNWQAYATKPVAIVDLPTNRRNKLLTGAVDDNTPTGDPRPAKCHKYTPRTWRRLLLNVWQLTSTMEQKPCGRGWDVAWGKPRFTVPPATTGNMEFLTDFPSTHAAHPGKRRRGSRSTKAGVTKHEPSAAPP</sequence>
<feature type="region of interest" description="Disordered" evidence="1">
    <location>
        <begin position="151"/>
        <end position="194"/>
    </location>
</feature>
<keyword evidence="4" id="KW-1185">Reference proteome</keyword>
<evidence type="ECO:0000256" key="1">
    <source>
        <dbReference type="SAM" id="MobiDB-lite"/>
    </source>
</evidence>
<comment type="caution">
    <text evidence="3">The sequence shown here is derived from an EMBL/GenBank/DDBJ whole genome shotgun (WGS) entry which is preliminary data.</text>
</comment>
<evidence type="ECO:0000313" key="4">
    <source>
        <dbReference type="Proteomes" id="UP001304895"/>
    </source>
</evidence>
<name>A0AAN6Z9U6_9PEZI</name>
<dbReference type="EMBL" id="MU853446">
    <property type="protein sequence ID" value="KAK4129953.1"/>
    <property type="molecule type" value="Genomic_DNA"/>
</dbReference>
<reference evidence="3" key="1">
    <citation type="journal article" date="2023" name="Mol. Phylogenet. Evol.">
        <title>Genome-scale phylogeny and comparative genomics of the fungal order Sordariales.</title>
        <authorList>
            <person name="Hensen N."/>
            <person name="Bonometti L."/>
            <person name="Westerberg I."/>
            <person name="Brannstrom I.O."/>
            <person name="Guillou S."/>
            <person name="Cros-Aarteil S."/>
            <person name="Calhoun S."/>
            <person name="Haridas S."/>
            <person name="Kuo A."/>
            <person name="Mondo S."/>
            <person name="Pangilinan J."/>
            <person name="Riley R."/>
            <person name="LaButti K."/>
            <person name="Andreopoulos B."/>
            <person name="Lipzen A."/>
            <person name="Chen C."/>
            <person name="Yan M."/>
            <person name="Daum C."/>
            <person name="Ng V."/>
            <person name="Clum A."/>
            <person name="Steindorff A."/>
            <person name="Ohm R.A."/>
            <person name="Martin F."/>
            <person name="Silar P."/>
            <person name="Natvig D.O."/>
            <person name="Lalanne C."/>
            <person name="Gautier V."/>
            <person name="Ament-Velasquez S.L."/>
            <person name="Kruys A."/>
            <person name="Hutchinson M.I."/>
            <person name="Powell A.J."/>
            <person name="Barry K."/>
            <person name="Miller A.N."/>
            <person name="Grigoriev I.V."/>
            <person name="Debuchy R."/>
            <person name="Gladieux P."/>
            <person name="Hiltunen Thoren M."/>
            <person name="Johannesson H."/>
        </authorList>
    </citation>
    <scope>NUCLEOTIDE SEQUENCE</scope>
    <source>
        <strain evidence="3">CBS 123565</strain>
    </source>
</reference>
<accession>A0AAN6Z9U6</accession>
<gene>
    <name evidence="3" type="ORF">BT67DRAFT_249782</name>
</gene>
<feature type="compositionally biased region" description="Basic and acidic residues" evidence="1">
    <location>
        <begin position="372"/>
        <end position="381"/>
    </location>
</feature>